<keyword evidence="3" id="KW-1185">Reference proteome</keyword>
<comment type="caution">
    <text evidence="2">The sequence shown here is derived from an EMBL/GenBank/DDBJ whole genome shotgun (WGS) entry which is preliminary data.</text>
</comment>
<evidence type="ECO:0000313" key="3">
    <source>
        <dbReference type="Proteomes" id="UP000256645"/>
    </source>
</evidence>
<evidence type="ECO:0000313" key="2">
    <source>
        <dbReference type="EMBL" id="RDW81975.1"/>
    </source>
</evidence>
<feature type="compositionally biased region" description="Low complexity" evidence="1">
    <location>
        <begin position="43"/>
        <end position="55"/>
    </location>
</feature>
<sequence>MAKPHHRPSTAERDFTLQKYLLLYSQHDAVRKNISDILPRHYSTTTRTSPSSPSHSPDRHSSFSSSGSDDGFSLSSSPPRTFRNHIRGGSIAATTHCSRRSSLPALAEEQHRTSRALSAAAASSGLDERTLELVWEQEMKLMNVNQQIKSTLTELLNCDAVKADQAYRMWVQSRLMDTEKELKTCKSRNCERRRSDEVSAVL</sequence>
<reference evidence="2 3" key="1">
    <citation type="journal article" date="2018" name="IMA Fungus">
        <title>IMA Genome-F 9: Draft genome sequence of Annulohypoxylon stygium, Aspergillus mulundensis, Berkeleyomyces basicola (syn. Thielaviopsis basicola), Ceratocystis smalleyi, two Cercospora beticola strains, Coleophoma cylindrospora, Fusarium fracticaudum, Phialophora cf. hyalina, and Morchella septimelata.</title>
        <authorList>
            <person name="Wingfield B.D."/>
            <person name="Bills G.F."/>
            <person name="Dong Y."/>
            <person name="Huang W."/>
            <person name="Nel W.J."/>
            <person name="Swalarsk-Parry B.S."/>
            <person name="Vaghefi N."/>
            <person name="Wilken P.M."/>
            <person name="An Z."/>
            <person name="de Beer Z.W."/>
            <person name="De Vos L."/>
            <person name="Chen L."/>
            <person name="Duong T.A."/>
            <person name="Gao Y."/>
            <person name="Hammerbacher A."/>
            <person name="Kikkert J.R."/>
            <person name="Li Y."/>
            <person name="Li H."/>
            <person name="Li K."/>
            <person name="Li Q."/>
            <person name="Liu X."/>
            <person name="Ma X."/>
            <person name="Naidoo K."/>
            <person name="Pethybridge S.J."/>
            <person name="Sun J."/>
            <person name="Steenkamp E.T."/>
            <person name="van der Nest M.A."/>
            <person name="van Wyk S."/>
            <person name="Wingfield M.J."/>
            <person name="Xiong C."/>
            <person name="Yue Q."/>
            <person name="Zhang X."/>
        </authorList>
    </citation>
    <scope>NUCLEOTIDE SEQUENCE [LARGE SCALE GENOMIC DNA]</scope>
    <source>
        <strain evidence="2 3">BP6252</strain>
    </source>
</reference>
<dbReference type="Proteomes" id="UP000256645">
    <property type="component" value="Unassembled WGS sequence"/>
</dbReference>
<name>A0A3D8S6N3_9HELO</name>
<dbReference type="STRING" id="1849047.A0A3D8S6N3"/>
<gene>
    <name evidence="2" type="ORF">BP6252_03087</name>
</gene>
<feature type="compositionally biased region" description="Low complexity" evidence="1">
    <location>
        <begin position="62"/>
        <end position="79"/>
    </location>
</feature>
<protein>
    <submittedName>
        <fullName evidence="2">Uncharacterized protein</fullName>
    </submittedName>
</protein>
<dbReference type="AlphaFoldDB" id="A0A3D8S6N3"/>
<organism evidence="2 3">
    <name type="scientific">Coleophoma cylindrospora</name>
    <dbReference type="NCBI Taxonomy" id="1849047"/>
    <lineage>
        <taxon>Eukaryota</taxon>
        <taxon>Fungi</taxon>
        <taxon>Dikarya</taxon>
        <taxon>Ascomycota</taxon>
        <taxon>Pezizomycotina</taxon>
        <taxon>Leotiomycetes</taxon>
        <taxon>Helotiales</taxon>
        <taxon>Dermateaceae</taxon>
        <taxon>Coleophoma</taxon>
    </lineage>
</organism>
<dbReference type="OrthoDB" id="4509729at2759"/>
<proteinExistence type="predicted"/>
<dbReference type="EMBL" id="PDLM01000003">
    <property type="protein sequence ID" value="RDW81975.1"/>
    <property type="molecule type" value="Genomic_DNA"/>
</dbReference>
<feature type="region of interest" description="Disordered" evidence="1">
    <location>
        <begin position="42"/>
        <end position="110"/>
    </location>
</feature>
<evidence type="ECO:0000256" key="1">
    <source>
        <dbReference type="SAM" id="MobiDB-lite"/>
    </source>
</evidence>
<accession>A0A3D8S6N3</accession>